<reference evidence="1" key="1">
    <citation type="submission" date="2022-03" db="EMBL/GenBank/DDBJ databases">
        <authorList>
            <person name="Lindestad O."/>
        </authorList>
    </citation>
    <scope>NUCLEOTIDE SEQUENCE</scope>
</reference>
<organism evidence="1 2">
    <name type="scientific">Pararge aegeria aegeria</name>
    <dbReference type="NCBI Taxonomy" id="348720"/>
    <lineage>
        <taxon>Eukaryota</taxon>
        <taxon>Metazoa</taxon>
        <taxon>Ecdysozoa</taxon>
        <taxon>Arthropoda</taxon>
        <taxon>Hexapoda</taxon>
        <taxon>Insecta</taxon>
        <taxon>Pterygota</taxon>
        <taxon>Neoptera</taxon>
        <taxon>Endopterygota</taxon>
        <taxon>Lepidoptera</taxon>
        <taxon>Glossata</taxon>
        <taxon>Ditrysia</taxon>
        <taxon>Papilionoidea</taxon>
        <taxon>Nymphalidae</taxon>
        <taxon>Satyrinae</taxon>
        <taxon>Satyrini</taxon>
        <taxon>Parargina</taxon>
        <taxon>Pararge</taxon>
    </lineage>
</organism>
<evidence type="ECO:0000313" key="2">
    <source>
        <dbReference type="Proteomes" id="UP000838756"/>
    </source>
</evidence>
<accession>A0A8S4QY70</accession>
<dbReference type="OrthoDB" id="7478539at2759"/>
<protein>
    <submittedName>
        <fullName evidence="1">Jg8851 protein</fullName>
    </submittedName>
</protein>
<dbReference type="Proteomes" id="UP000838756">
    <property type="component" value="Unassembled WGS sequence"/>
</dbReference>
<sequence length="76" mass="8955">MGFIKRLRNTQQAMERAVLEVSLRDQIRYWEIRRDSSTSREAEEAMGGAHRSEKEWTLGPKMLEWQLCSVSFATHQ</sequence>
<keyword evidence="2" id="KW-1185">Reference proteome</keyword>
<evidence type="ECO:0000313" key="1">
    <source>
        <dbReference type="EMBL" id="CAH2227167.1"/>
    </source>
</evidence>
<name>A0A8S4QY70_9NEOP</name>
<dbReference type="AlphaFoldDB" id="A0A8S4QY70"/>
<gene>
    <name evidence="1" type="primary">jg8851</name>
    <name evidence="1" type="ORF">PAEG_LOCUS7696</name>
</gene>
<dbReference type="EMBL" id="CAKXAJ010022590">
    <property type="protein sequence ID" value="CAH2227167.1"/>
    <property type="molecule type" value="Genomic_DNA"/>
</dbReference>
<proteinExistence type="predicted"/>
<comment type="caution">
    <text evidence="1">The sequence shown here is derived from an EMBL/GenBank/DDBJ whole genome shotgun (WGS) entry which is preliminary data.</text>
</comment>